<dbReference type="Pfam" id="PF00179">
    <property type="entry name" value="UQ_con"/>
    <property type="match status" value="1"/>
</dbReference>
<dbReference type="Gene3D" id="3.90.228.10">
    <property type="match status" value="1"/>
</dbReference>
<dbReference type="PANTHER" id="PTHR21328">
    <property type="entry name" value="POLY ADP-RIBOSE POLYMERASE FAMILY, MEMBER PARP"/>
    <property type="match status" value="1"/>
</dbReference>
<organism evidence="8 9">
    <name type="scientific">Ambispora gerdemannii</name>
    <dbReference type="NCBI Taxonomy" id="144530"/>
    <lineage>
        <taxon>Eukaryota</taxon>
        <taxon>Fungi</taxon>
        <taxon>Fungi incertae sedis</taxon>
        <taxon>Mucoromycota</taxon>
        <taxon>Glomeromycotina</taxon>
        <taxon>Glomeromycetes</taxon>
        <taxon>Archaeosporales</taxon>
        <taxon>Ambisporaceae</taxon>
        <taxon>Ambispora</taxon>
    </lineage>
</organism>
<dbReference type="EMBL" id="CAJVPL010000058">
    <property type="protein sequence ID" value="CAG8439866.1"/>
    <property type="molecule type" value="Genomic_DNA"/>
</dbReference>
<dbReference type="InterPro" id="IPR016135">
    <property type="entry name" value="UBQ-conjugating_enzyme/RWD"/>
</dbReference>
<keyword evidence="6" id="KW-1133">Transmembrane helix</keyword>
<accession>A0A9N8V7U7</accession>
<evidence type="ECO:0000256" key="1">
    <source>
        <dbReference type="ARBA" id="ARBA00022676"/>
    </source>
</evidence>
<reference evidence="8" key="1">
    <citation type="submission" date="2021-06" db="EMBL/GenBank/DDBJ databases">
        <authorList>
            <person name="Kallberg Y."/>
            <person name="Tangrot J."/>
            <person name="Rosling A."/>
        </authorList>
    </citation>
    <scope>NUCLEOTIDE SEQUENCE</scope>
    <source>
        <strain evidence="8">MT106</strain>
    </source>
</reference>
<evidence type="ECO:0000256" key="5">
    <source>
        <dbReference type="SAM" id="MobiDB-lite"/>
    </source>
</evidence>
<keyword evidence="3" id="KW-0548">Nucleotidyltransferase</keyword>
<evidence type="ECO:0000259" key="7">
    <source>
        <dbReference type="PROSITE" id="PS50127"/>
    </source>
</evidence>
<feature type="transmembrane region" description="Helical" evidence="6">
    <location>
        <begin position="1153"/>
        <end position="1172"/>
    </location>
</feature>
<dbReference type="InterPro" id="IPR012317">
    <property type="entry name" value="Poly(ADP-ribose)pol_cat_dom"/>
</dbReference>
<dbReference type="SUPFAM" id="SSF56399">
    <property type="entry name" value="ADP-ribosylation"/>
    <property type="match status" value="1"/>
</dbReference>
<name>A0A9N8V7U7_9GLOM</name>
<dbReference type="PROSITE" id="PS50127">
    <property type="entry name" value="UBC_2"/>
    <property type="match status" value="1"/>
</dbReference>
<keyword evidence="9" id="KW-1185">Reference proteome</keyword>
<dbReference type="CDD" id="cd23802">
    <property type="entry name" value="UBCc_UBE2Q"/>
    <property type="match status" value="1"/>
</dbReference>
<feature type="region of interest" description="Disordered" evidence="5">
    <location>
        <begin position="1119"/>
        <end position="1139"/>
    </location>
</feature>
<dbReference type="Gene3D" id="3.10.110.10">
    <property type="entry name" value="Ubiquitin Conjugating Enzyme"/>
    <property type="match status" value="1"/>
</dbReference>
<dbReference type="GO" id="GO:0016779">
    <property type="term" value="F:nucleotidyltransferase activity"/>
    <property type="evidence" value="ECO:0007669"/>
    <property type="project" value="UniProtKB-KW"/>
</dbReference>
<sequence length="1298" mass="147169">MGRKEFVQDVKKLKDYINGLNLRNNVLIKGFDFQDPELNFQFQYKTRKSFTIKIYVIDTSLSLYPTKFSGVICVDGDSETNAAADLLQKASIENKSVGEIVATITRLLCDHFKIYLPKELSMNALREFGGSANNSSASSHSIQKPLAPVKLTPAMLLQRDLDELKHWNYFGELLCADNMGYKVTISMPVTRLGLSLEACEAWNLEPNRYIVCTMQFTKSYVDLENEIKNASRIYSHVFKERGGGYPALKDLLKKQYNIRYTVLTSSQQRGVFSQSHHKDDFLESDHFVLSWTLTELLRSKFFDMLCDSIWFGVSWGGAEQADLMRNKNQMHNYLYDGIVDRRLLHDQESHGQLFFLEAEKSEHASAAKYQNFLLIVLRFLRRRILLSTKYCLTCHYPHGESVSSIRPFVCGNPLCQHQSLVGLGNLFEAVLVNSPVVVDLLISLCYVAIQGQNLSPAPTKAIGVTISSKFEGDNSLAVEWSDTTGTIGTPSFTTGYEVFGWKGFENKVKRNDLLEVYNPDTNQPFPVNRSNTATTVRVLEVHPNYLITDFPIVFPISAVPNKPVYLPFRLFRRTECNFLTADDLPNYTLLQTVIDRLPSVTTMVQYAKKKTLKAELDKLEHLCFPLLSWIISSNRTHLRLLESNEEKVQFNEGAATAYANWKQFVMIMSSPEKEQEFQREKDRLRKEKPGQNLGELYAFHGSPLNNWHSIIRTSLNWKRVLHGRAYGDGVYHSLQAATSASYAGAPYHKYDVGVWKNSMLVVTKCMALSEIVNRPTQFTSTSPHLVVPDESWITTRYLFVECLRNPLEPTSEGEDDECSFIYVPNVNTGQVNSMRQSLKKTITSPFTSLRQNNKEKIPEFIKLDSQYAPVWFNNHPLQIPKRDFLIIANDYPKDSSRGIGPFHYQFNSSVSVGTAAVNLILANEPELSKQQYDQHVEVDDGFDPSLLPLPAESSKTATQRICKELRQIVQKQSEPNNDLSFSINTDMLQSMYQWVIQMKDFDLSLPLAQDMKKYKVKTIDMEVRFAPDYPFVPPYIRVIRPRLLRFMEGGGGHVTAGGSICMDLLTLGNNTERGWSSVYTMESVLLQEAMDAYIRVANQHGWRIPPQWSSLRAFLSTIPTRPPSPTKSNKPSIKHKTTRTRKPFPTLATKTRYIIYGALGVTVWIVAVAVAWNHERLSTSAIQGCMFNVRYNEEARAALGDTINFASTWPWISGTVNHLKGRINVWFRVKGEKGKGTVHFHSIRRGHGQNWQVVDFSLTIDDGRVISLSAPTMEKYISSDASITAGGAGNNNNTVAAT</sequence>
<keyword evidence="4" id="KW-0520">NAD</keyword>
<proteinExistence type="predicted"/>
<evidence type="ECO:0000256" key="6">
    <source>
        <dbReference type="SAM" id="Phobius"/>
    </source>
</evidence>
<protein>
    <submittedName>
        <fullName evidence="8">7378_t:CDS:1</fullName>
    </submittedName>
</protein>
<evidence type="ECO:0000256" key="2">
    <source>
        <dbReference type="ARBA" id="ARBA00022679"/>
    </source>
</evidence>
<keyword evidence="2" id="KW-0808">Transferase</keyword>
<comment type="caution">
    <text evidence="8">The sequence shown here is derived from an EMBL/GenBank/DDBJ whole genome shotgun (WGS) entry which is preliminary data.</text>
</comment>
<dbReference type="Proteomes" id="UP000789831">
    <property type="component" value="Unassembled WGS sequence"/>
</dbReference>
<dbReference type="InterPro" id="IPR000608">
    <property type="entry name" value="UBC"/>
</dbReference>
<evidence type="ECO:0000313" key="8">
    <source>
        <dbReference type="EMBL" id="CAG8439866.1"/>
    </source>
</evidence>
<evidence type="ECO:0000313" key="9">
    <source>
        <dbReference type="Proteomes" id="UP000789831"/>
    </source>
</evidence>
<keyword evidence="6" id="KW-0812">Transmembrane</keyword>
<gene>
    <name evidence="8" type="ORF">AGERDE_LOCUS975</name>
</gene>
<keyword evidence="6" id="KW-0472">Membrane</keyword>
<keyword evidence="1" id="KW-0328">Glycosyltransferase</keyword>
<dbReference type="SUPFAM" id="SSF54495">
    <property type="entry name" value="UBC-like"/>
    <property type="match status" value="1"/>
</dbReference>
<dbReference type="InterPro" id="IPR014807">
    <property type="entry name" value="Coa1"/>
</dbReference>
<dbReference type="GO" id="GO:0003950">
    <property type="term" value="F:NAD+ poly-ADP-ribosyltransferase activity"/>
    <property type="evidence" value="ECO:0007669"/>
    <property type="project" value="InterPro"/>
</dbReference>
<feature type="domain" description="UBC core" evidence="7">
    <location>
        <begin position="956"/>
        <end position="1137"/>
    </location>
</feature>
<dbReference type="OrthoDB" id="109543at2759"/>
<dbReference type="InterPro" id="IPR051838">
    <property type="entry name" value="ARTD_PARP"/>
</dbReference>
<dbReference type="Pfam" id="PF08695">
    <property type="entry name" value="Coa1"/>
    <property type="match status" value="1"/>
</dbReference>
<dbReference type="Pfam" id="PF00644">
    <property type="entry name" value="PARP"/>
    <property type="match status" value="1"/>
</dbReference>
<evidence type="ECO:0000256" key="4">
    <source>
        <dbReference type="ARBA" id="ARBA00023027"/>
    </source>
</evidence>
<evidence type="ECO:0000256" key="3">
    <source>
        <dbReference type="ARBA" id="ARBA00022695"/>
    </source>
</evidence>